<dbReference type="InterPro" id="IPR050351">
    <property type="entry name" value="BphY/WalK/GraS-like"/>
</dbReference>
<dbReference type="InterPro" id="IPR003594">
    <property type="entry name" value="HATPase_dom"/>
</dbReference>
<keyword evidence="9" id="KW-0067">ATP-binding</keyword>
<dbReference type="PROSITE" id="PS50109">
    <property type="entry name" value="HIS_KIN"/>
    <property type="match status" value="1"/>
</dbReference>
<dbReference type="FunFam" id="3.30.565.10:FF:000006">
    <property type="entry name" value="Sensor histidine kinase WalK"/>
    <property type="match status" value="1"/>
</dbReference>
<dbReference type="InParanoid" id="A0A3N1HLN3"/>
<dbReference type="CDD" id="cd00075">
    <property type="entry name" value="HATPase"/>
    <property type="match status" value="1"/>
</dbReference>
<dbReference type="InterPro" id="IPR005467">
    <property type="entry name" value="His_kinase_dom"/>
</dbReference>
<evidence type="ECO:0000256" key="11">
    <source>
        <dbReference type="ARBA" id="ARBA00023136"/>
    </source>
</evidence>
<accession>A0A3N1HLN3</accession>
<comment type="catalytic activity">
    <reaction evidence="1">
        <text>ATP + protein L-histidine = ADP + protein N-phospho-L-histidine.</text>
        <dbReference type="EC" id="2.7.13.3"/>
    </reaction>
</comment>
<dbReference type="InterPro" id="IPR036097">
    <property type="entry name" value="HisK_dim/P_sf"/>
</dbReference>
<keyword evidence="11" id="KW-0472">Membrane</keyword>
<comment type="caution">
    <text evidence="14">The sequence shown here is derived from an EMBL/GenBank/DDBJ whole genome shotgun (WGS) entry which is preliminary data.</text>
</comment>
<keyword evidence="6" id="KW-0808">Transferase</keyword>
<dbReference type="Gene3D" id="1.10.287.130">
    <property type="match status" value="1"/>
</dbReference>
<dbReference type="PANTHER" id="PTHR45453:SF1">
    <property type="entry name" value="PHOSPHATE REGULON SENSOR PROTEIN PHOR"/>
    <property type="match status" value="1"/>
</dbReference>
<evidence type="ECO:0000256" key="7">
    <source>
        <dbReference type="ARBA" id="ARBA00022741"/>
    </source>
</evidence>
<dbReference type="EMBL" id="RJKN01000004">
    <property type="protein sequence ID" value="ROP43386.1"/>
    <property type="molecule type" value="Genomic_DNA"/>
</dbReference>
<dbReference type="EC" id="2.7.13.3" evidence="3"/>
<keyword evidence="5" id="KW-0597">Phosphoprotein</keyword>
<evidence type="ECO:0000313" key="15">
    <source>
        <dbReference type="Proteomes" id="UP000276232"/>
    </source>
</evidence>
<sequence length="405" mass="43168">MDGTWTTALAGLVGVLVGAGGVLASRWGERRPAPPPDLDDDLPPGATDVLAVLSSATVVLDVADSVVRASAAAHAFGIVRDRELVHEELARMVAHVRRDGEIRDAEMQLPRGPFVPSSPDGAGMLVVGVRVAPLGSLHVLVLVEDRTQAKRLEEVRRDFVANVSHELKTPVGAIALLAETMDQAAEDPATVRRFAQRMTRESQRLSALVQEIVQLSRLQDADARHQPVPVDVDEAVLEAVDRTRLVADGRGVRITTQLSAEGADPARRQGPPAQVWGDRELVVTAVRNLVDNGVHYSDPGTRVAVVVSVVGERVEVVVRDQGIGIPEAEADRVFERFYRLDPARSRATGGTGLGLSIVKHVAANHGGDVGLWSRPGEGSTFTLRLPLRRAADDVAAPAAEPRAAG</sequence>
<evidence type="ECO:0000256" key="6">
    <source>
        <dbReference type="ARBA" id="ARBA00022679"/>
    </source>
</evidence>
<keyword evidence="4" id="KW-1003">Cell membrane</keyword>
<dbReference type="SMART" id="SM00388">
    <property type="entry name" value="HisKA"/>
    <property type="match status" value="1"/>
</dbReference>
<dbReference type="PANTHER" id="PTHR45453">
    <property type="entry name" value="PHOSPHATE REGULON SENSOR PROTEIN PHOR"/>
    <property type="match status" value="1"/>
</dbReference>
<name>A0A3N1HLN3_9ACTN</name>
<dbReference type="Gene3D" id="3.30.565.10">
    <property type="entry name" value="Histidine kinase-like ATPase, C-terminal domain"/>
    <property type="match status" value="1"/>
</dbReference>
<evidence type="ECO:0000256" key="10">
    <source>
        <dbReference type="ARBA" id="ARBA00023012"/>
    </source>
</evidence>
<dbReference type="Pfam" id="PF00512">
    <property type="entry name" value="HisKA"/>
    <property type="match status" value="1"/>
</dbReference>
<gene>
    <name evidence="14" type="ORF">EDC03_1992</name>
</gene>
<evidence type="ECO:0000313" key="14">
    <source>
        <dbReference type="EMBL" id="ROP43386.1"/>
    </source>
</evidence>
<proteinExistence type="predicted"/>
<evidence type="ECO:0000256" key="8">
    <source>
        <dbReference type="ARBA" id="ARBA00022777"/>
    </source>
</evidence>
<keyword evidence="15" id="KW-1185">Reference proteome</keyword>
<dbReference type="CDD" id="cd00082">
    <property type="entry name" value="HisKA"/>
    <property type="match status" value="1"/>
</dbReference>
<dbReference type="InterPro" id="IPR003661">
    <property type="entry name" value="HisK_dim/P_dom"/>
</dbReference>
<organism evidence="14 15">
    <name type="scientific">Pseudokineococcus lusitanus</name>
    <dbReference type="NCBI Taxonomy" id="763993"/>
    <lineage>
        <taxon>Bacteria</taxon>
        <taxon>Bacillati</taxon>
        <taxon>Actinomycetota</taxon>
        <taxon>Actinomycetes</taxon>
        <taxon>Kineosporiales</taxon>
        <taxon>Kineosporiaceae</taxon>
        <taxon>Pseudokineococcus</taxon>
    </lineage>
</organism>
<keyword evidence="7" id="KW-0547">Nucleotide-binding</keyword>
<dbReference type="AlphaFoldDB" id="A0A3N1HLN3"/>
<dbReference type="FunFam" id="1.10.287.130:FF:000008">
    <property type="entry name" value="Two-component sensor histidine kinase"/>
    <property type="match status" value="1"/>
</dbReference>
<dbReference type="GO" id="GO:0005886">
    <property type="term" value="C:plasma membrane"/>
    <property type="evidence" value="ECO:0007669"/>
    <property type="project" value="UniProtKB-SubCell"/>
</dbReference>
<evidence type="ECO:0000256" key="4">
    <source>
        <dbReference type="ARBA" id="ARBA00022475"/>
    </source>
</evidence>
<dbReference type="PRINTS" id="PR00344">
    <property type="entry name" value="BCTRLSENSOR"/>
</dbReference>
<keyword evidence="10" id="KW-0902">Two-component regulatory system</keyword>
<keyword evidence="8 14" id="KW-0418">Kinase</keyword>
<dbReference type="FunCoup" id="A0A3N1HLN3">
    <property type="interactions" value="52"/>
</dbReference>
<dbReference type="GO" id="GO:0005524">
    <property type="term" value="F:ATP binding"/>
    <property type="evidence" value="ECO:0007669"/>
    <property type="project" value="UniProtKB-KW"/>
</dbReference>
<dbReference type="RefSeq" id="WP_199720111.1">
    <property type="nucleotide sequence ID" value="NZ_RJKN01000004.1"/>
</dbReference>
<evidence type="ECO:0000256" key="12">
    <source>
        <dbReference type="ARBA" id="ARBA00039401"/>
    </source>
</evidence>
<evidence type="ECO:0000259" key="13">
    <source>
        <dbReference type="PROSITE" id="PS50109"/>
    </source>
</evidence>
<evidence type="ECO:0000256" key="1">
    <source>
        <dbReference type="ARBA" id="ARBA00000085"/>
    </source>
</evidence>
<evidence type="ECO:0000256" key="2">
    <source>
        <dbReference type="ARBA" id="ARBA00004236"/>
    </source>
</evidence>
<comment type="subcellular location">
    <subcellularLocation>
        <location evidence="2">Cell membrane</location>
    </subcellularLocation>
</comment>
<dbReference type="SUPFAM" id="SSF55874">
    <property type="entry name" value="ATPase domain of HSP90 chaperone/DNA topoisomerase II/histidine kinase"/>
    <property type="match status" value="1"/>
</dbReference>
<evidence type="ECO:0000256" key="5">
    <source>
        <dbReference type="ARBA" id="ARBA00022553"/>
    </source>
</evidence>
<dbReference type="Pfam" id="PF02518">
    <property type="entry name" value="HATPase_c"/>
    <property type="match status" value="1"/>
</dbReference>
<dbReference type="GO" id="GO:0000155">
    <property type="term" value="F:phosphorelay sensor kinase activity"/>
    <property type="evidence" value="ECO:0007669"/>
    <property type="project" value="InterPro"/>
</dbReference>
<dbReference type="InterPro" id="IPR036890">
    <property type="entry name" value="HATPase_C_sf"/>
</dbReference>
<dbReference type="SMART" id="SM00387">
    <property type="entry name" value="HATPase_c"/>
    <property type="match status" value="1"/>
</dbReference>
<evidence type="ECO:0000256" key="9">
    <source>
        <dbReference type="ARBA" id="ARBA00022840"/>
    </source>
</evidence>
<dbReference type="GO" id="GO:0004721">
    <property type="term" value="F:phosphoprotein phosphatase activity"/>
    <property type="evidence" value="ECO:0007669"/>
    <property type="project" value="TreeGrafter"/>
</dbReference>
<dbReference type="Proteomes" id="UP000276232">
    <property type="component" value="Unassembled WGS sequence"/>
</dbReference>
<evidence type="ECO:0000256" key="3">
    <source>
        <dbReference type="ARBA" id="ARBA00012438"/>
    </source>
</evidence>
<protein>
    <recommendedName>
        <fullName evidence="12">Sensor-like histidine kinase SenX3</fullName>
        <ecNumber evidence="3">2.7.13.3</ecNumber>
    </recommendedName>
</protein>
<feature type="domain" description="Histidine kinase" evidence="13">
    <location>
        <begin position="162"/>
        <end position="389"/>
    </location>
</feature>
<reference evidence="14 15" key="1">
    <citation type="journal article" date="2015" name="Stand. Genomic Sci.">
        <title>Genomic Encyclopedia of Bacterial and Archaeal Type Strains, Phase III: the genomes of soil and plant-associated and newly described type strains.</title>
        <authorList>
            <person name="Whitman W.B."/>
            <person name="Woyke T."/>
            <person name="Klenk H.P."/>
            <person name="Zhou Y."/>
            <person name="Lilburn T.G."/>
            <person name="Beck B.J."/>
            <person name="De Vos P."/>
            <person name="Vandamme P."/>
            <person name="Eisen J.A."/>
            <person name="Garrity G."/>
            <person name="Hugenholtz P."/>
            <person name="Kyrpides N.C."/>
        </authorList>
    </citation>
    <scope>NUCLEOTIDE SEQUENCE [LARGE SCALE GENOMIC DNA]</scope>
    <source>
        <strain evidence="14 15">CECT 7306</strain>
    </source>
</reference>
<dbReference type="GO" id="GO:0016036">
    <property type="term" value="P:cellular response to phosphate starvation"/>
    <property type="evidence" value="ECO:0007669"/>
    <property type="project" value="TreeGrafter"/>
</dbReference>
<dbReference type="InterPro" id="IPR004358">
    <property type="entry name" value="Sig_transdc_His_kin-like_C"/>
</dbReference>
<dbReference type="SUPFAM" id="SSF47384">
    <property type="entry name" value="Homodimeric domain of signal transducing histidine kinase"/>
    <property type="match status" value="1"/>
</dbReference>